<feature type="binding site" evidence="12">
    <location>
        <position position="299"/>
    </location>
    <ligand>
        <name>NAD(+)</name>
        <dbReference type="ChEBI" id="CHEBI:57540"/>
    </ligand>
</feature>
<evidence type="ECO:0000256" key="10">
    <source>
        <dbReference type="ARBA" id="ARBA00023211"/>
    </source>
</evidence>
<dbReference type="AlphaFoldDB" id="A0A9D1SGL9"/>
<keyword evidence="8 12" id="KW-0520">NAD</keyword>
<dbReference type="GO" id="GO:0006281">
    <property type="term" value="P:DNA repair"/>
    <property type="evidence" value="ECO:0007669"/>
    <property type="project" value="UniProtKB-KW"/>
</dbReference>
<feature type="binding site" evidence="12">
    <location>
        <begin position="76"/>
        <end position="77"/>
    </location>
    <ligand>
        <name>NAD(+)</name>
        <dbReference type="ChEBI" id="CHEBI:57540"/>
    </ligand>
</feature>
<dbReference type="Gene3D" id="3.40.50.10190">
    <property type="entry name" value="BRCT domain"/>
    <property type="match status" value="1"/>
</dbReference>
<comment type="catalytic activity">
    <reaction evidence="11 12">
        <text>NAD(+) + (deoxyribonucleotide)n-3'-hydroxyl + 5'-phospho-(deoxyribonucleotide)m = (deoxyribonucleotide)n+m + AMP + beta-nicotinamide D-nucleotide.</text>
        <dbReference type="EC" id="6.5.1.2"/>
    </reaction>
</comment>
<dbReference type="SMART" id="SM00292">
    <property type="entry name" value="BRCT"/>
    <property type="match status" value="1"/>
</dbReference>
<feature type="binding site" evidence="12">
    <location>
        <position position="275"/>
    </location>
    <ligand>
        <name>NAD(+)</name>
        <dbReference type="ChEBI" id="CHEBI:57540"/>
    </ligand>
</feature>
<dbReference type="Gene3D" id="2.40.50.140">
    <property type="entry name" value="Nucleic acid-binding proteins"/>
    <property type="match status" value="1"/>
</dbReference>
<dbReference type="Gene3D" id="1.10.287.610">
    <property type="entry name" value="Helix hairpin bin"/>
    <property type="match status" value="1"/>
</dbReference>
<dbReference type="CDD" id="cd00114">
    <property type="entry name" value="LIGANc"/>
    <property type="match status" value="1"/>
</dbReference>
<comment type="caution">
    <text evidence="14">The sequence shown here is derived from an EMBL/GenBank/DDBJ whole genome shotgun (WGS) entry which is preliminary data.</text>
</comment>
<evidence type="ECO:0000256" key="8">
    <source>
        <dbReference type="ARBA" id="ARBA00023027"/>
    </source>
</evidence>
<feature type="binding site" evidence="12">
    <location>
        <position position="412"/>
    </location>
    <ligand>
        <name>Zn(2+)</name>
        <dbReference type="ChEBI" id="CHEBI:29105"/>
    </ligand>
</feature>
<evidence type="ECO:0000256" key="5">
    <source>
        <dbReference type="ARBA" id="ARBA00022763"/>
    </source>
</evidence>
<feature type="binding site" evidence="12">
    <location>
        <begin position="28"/>
        <end position="32"/>
    </location>
    <ligand>
        <name>NAD(+)</name>
        <dbReference type="ChEBI" id="CHEBI:57540"/>
    </ligand>
</feature>
<evidence type="ECO:0000256" key="7">
    <source>
        <dbReference type="ARBA" id="ARBA00022842"/>
    </source>
</evidence>
<feature type="active site" description="N6-AMP-lysine intermediate" evidence="12">
    <location>
        <position position="108"/>
    </location>
</feature>
<dbReference type="HAMAP" id="MF_01588">
    <property type="entry name" value="DNA_ligase_A"/>
    <property type="match status" value="1"/>
</dbReference>
<evidence type="ECO:0000256" key="12">
    <source>
        <dbReference type="HAMAP-Rule" id="MF_01588"/>
    </source>
</evidence>
<dbReference type="Gene3D" id="3.30.470.30">
    <property type="entry name" value="DNA ligase/mRNA capping enzyme"/>
    <property type="match status" value="1"/>
</dbReference>
<evidence type="ECO:0000256" key="3">
    <source>
        <dbReference type="ARBA" id="ARBA00022705"/>
    </source>
</evidence>
<feature type="binding site" evidence="12">
    <location>
        <position position="129"/>
    </location>
    <ligand>
        <name>NAD(+)</name>
        <dbReference type="ChEBI" id="CHEBI:57540"/>
    </ligand>
</feature>
<dbReference type="EC" id="6.5.1.2" evidence="12"/>
<organism evidence="14 15">
    <name type="scientific">Candidatus Scatosoma pullistercoris</name>
    <dbReference type="NCBI Taxonomy" id="2840934"/>
    <lineage>
        <taxon>Bacteria</taxon>
        <taxon>Bacillati</taxon>
        <taxon>Bacillota</taxon>
        <taxon>Clostridia</taxon>
        <taxon>Candidatus Scatosoma</taxon>
    </lineage>
</organism>
<dbReference type="Pfam" id="PF03120">
    <property type="entry name" value="OB_DNA_ligase"/>
    <property type="match status" value="1"/>
</dbReference>
<keyword evidence="5 12" id="KW-0227">DNA damage</keyword>
<evidence type="ECO:0000256" key="11">
    <source>
        <dbReference type="ARBA" id="ARBA00034005"/>
    </source>
</evidence>
<feature type="binding site" evidence="12">
    <location>
        <position position="394"/>
    </location>
    <ligand>
        <name>Zn(2+)</name>
        <dbReference type="ChEBI" id="CHEBI:29105"/>
    </ligand>
</feature>
<dbReference type="Pfam" id="PF12826">
    <property type="entry name" value="HHH_2"/>
    <property type="match status" value="1"/>
</dbReference>
<dbReference type="SMART" id="SM00278">
    <property type="entry name" value="HhH1"/>
    <property type="match status" value="4"/>
</dbReference>
<evidence type="ECO:0000256" key="1">
    <source>
        <dbReference type="ARBA" id="ARBA00004067"/>
    </source>
</evidence>
<dbReference type="InterPro" id="IPR003583">
    <property type="entry name" value="Hlx-hairpin-Hlx_DNA-bd_motif"/>
</dbReference>
<dbReference type="SMART" id="SM00532">
    <property type="entry name" value="LIGANc"/>
    <property type="match status" value="1"/>
</dbReference>
<keyword evidence="4 12" id="KW-0479">Metal-binding</keyword>
<dbReference type="GO" id="GO:0003677">
    <property type="term" value="F:DNA binding"/>
    <property type="evidence" value="ECO:0007669"/>
    <property type="project" value="InterPro"/>
</dbReference>
<dbReference type="InterPro" id="IPR001679">
    <property type="entry name" value="DNA_ligase"/>
</dbReference>
<keyword evidence="7 12" id="KW-0460">Magnesium</keyword>
<dbReference type="CDD" id="cd17748">
    <property type="entry name" value="BRCT_DNA_ligase_like"/>
    <property type="match status" value="1"/>
</dbReference>
<keyword evidence="3 12" id="KW-0235">DNA replication</keyword>
<evidence type="ECO:0000256" key="6">
    <source>
        <dbReference type="ARBA" id="ARBA00022833"/>
    </source>
</evidence>
<evidence type="ECO:0000313" key="15">
    <source>
        <dbReference type="Proteomes" id="UP000824081"/>
    </source>
</evidence>
<feature type="domain" description="BRCT" evidence="13">
    <location>
        <begin position="570"/>
        <end position="637"/>
    </location>
</feature>
<evidence type="ECO:0000256" key="9">
    <source>
        <dbReference type="ARBA" id="ARBA00023204"/>
    </source>
</evidence>
<dbReference type="PROSITE" id="PS01056">
    <property type="entry name" value="DNA_LIGASE_N2"/>
    <property type="match status" value="1"/>
</dbReference>
<feature type="binding site" evidence="12">
    <location>
        <position position="163"/>
    </location>
    <ligand>
        <name>NAD(+)</name>
        <dbReference type="ChEBI" id="CHEBI:57540"/>
    </ligand>
</feature>
<keyword evidence="2 12" id="KW-0436">Ligase</keyword>
<feature type="binding site" evidence="12">
    <location>
        <position position="391"/>
    </location>
    <ligand>
        <name>Zn(2+)</name>
        <dbReference type="ChEBI" id="CHEBI:29105"/>
    </ligand>
</feature>
<dbReference type="InterPro" id="IPR041663">
    <property type="entry name" value="DisA/LigA_HHH"/>
</dbReference>
<dbReference type="NCBIfam" id="NF005932">
    <property type="entry name" value="PRK07956.1"/>
    <property type="match status" value="1"/>
</dbReference>
<dbReference type="InterPro" id="IPR033136">
    <property type="entry name" value="DNA_ligase_CS"/>
</dbReference>
<comment type="cofactor">
    <cofactor evidence="12">
        <name>Mg(2+)</name>
        <dbReference type="ChEBI" id="CHEBI:18420"/>
    </cofactor>
    <cofactor evidence="12">
        <name>Mn(2+)</name>
        <dbReference type="ChEBI" id="CHEBI:29035"/>
    </cofactor>
</comment>
<dbReference type="InterPro" id="IPR036420">
    <property type="entry name" value="BRCT_dom_sf"/>
</dbReference>
<dbReference type="PROSITE" id="PS50172">
    <property type="entry name" value="BRCT"/>
    <property type="match status" value="1"/>
</dbReference>
<dbReference type="SUPFAM" id="SSF50249">
    <property type="entry name" value="Nucleic acid-binding proteins"/>
    <property type="match status" value="1"/>
</dbReference>
<dbReference type="GO" id="GO:0046872">
    <property type="term" value="F:metal ion binding"/>
    <property type="evidence" value="ECO:0007669"/>
    <property type="project" value="UniProtKB-KW"/>
</dbReference>
<dbReference type="Proteomes" id="UP000824081">
    <property type="component" value="Unassembled WGS sequence"/>
</dbReference>
<dbReference type="InterPro" id="IPR010994">
    <property type="entry name" value="RuvA_2-like"/>
</dbReference>
<dbReference type="InterPro" id="IPR013840">
    <property type="entry name" value="DNAligase_N"/>
</dbReference>
<dbReference type="InterPro" id="IPR013839">
    <property type="entry name" value="DNAligase_adenylation"/>
</dbReference>
<feature type="binding site" evidence="12">
    <location>
        <position position="106"/>
    </location>
    <ligand>
        <name>NAD(+)</name>
        <dbReference type="ChEBI" id="CHEBI:57540"/>
    </ligand>
</feature>
<comment type="function">
    <text evidence="1 12">DNA ligase that catalyzes the formation of phosphodiester linkages between 5'-phosphoryl and 3'-hydroxyl groups in double-stranded DNA using NAD as a coenzyme and as the energy source for the reaction. It is essential for DNA replication and repair of damaged DNA.</text>
</comment>
<dbReference type="InterPro" id="IPR001357">
    <property type="entry name" value="BRCT_dom"/>
</dbReference>
<dbReference type="SUPFAM" id="SSF52113">
    <property type="entry name" value="BRCT domain"/>
    <property type="match status" value="1"/>
</dbReference>
<dbReference type="EMBL" id="DVMZ01000106">
    <property type="protein sequence ID" value="HIU59255.1"/>
    <property type="molecule type" value="Genomic_DNA"/>
</dbReference>
<reference evidence="14" key="2">
    <citation type="journal article" date="2021" name="PeerJ">
        <title>Extensive microbial diversity within the chicken gut microbiome revealed by metagenomics and culture.</title>
        <authorList>
            <person name="Gilroy R."/>
            <person name="Ravi A."/>
            <person name="Getino M."/>
            <person name="Pursley I."/>
            <person name="Horton D.L."/>
            <person name="Alikhan N.F."/>
            <person name="Baker D."/>
            <person name="Gharbi K."/>
            <person name="Hall N."/>
            <person name="Watson M."/>
            <person name="Adriaenssens E.M."/>
            <person name="Foster-Nyarko E."/>
            <person name="Jarju S."/>
            <person name="Secka A."/>
            <person name="Antonio M."/>
            <person name="Oren A."/>
            <person name="Chaudhuri R.R."/>
            <person name="La Ragione R."/>
            <person name="Hildebrand F."/>
            <person name="Pallen M.J."/>
        </authorList>
    </citation>
    <scope>NUCLEOTIDE SEQUENCE</scope>
    <source>
        <strain evidence="14">11687</strain>
    </source>
</reference>
<accession>A0A9D1SGL9</accession>
<evidence type="ECO:0000256" key="4">
    <source>
        <dbReference type="ARBA" id="ARBA00022723"/>
    </source>
</evidence>
<proteinExistence type="inferred from homology"/>
<dbReference type="InterPro" id="IPR012340">
    <property type="entry name" value="NA-bd_OB-fold"/>
</dbReference>
<keyword evidence="6 12" id="KW-0862">Zinc</keyword>
<dbReference type="NCBIfam" id="TIGR00575">
    <property type="entry name" value="dnlj"/>
    <property type="match status" value="1"/>
</dbReference>
<dbReference type="GO" id="GO:0003911">
    <property type="term" value="F:DNA ligase (NAD+) activity"/>
    <property type="evidence" value="ECO:0007669"/>
    <property type="project" value="UniProtKB-UniRule"/>
</dbReference>
<reference evidence="14" key="1">
    <citation type="submission" date="2020-10" db="EMBL/GenBank/DDBJ databases">
        <authorList>
            <person name="Gilroy R."/>
        </authorList>
    </citation>
    <scope>NUCLEOTIDE SEQUENCE</scope>
    <source>
        <strain evidence="14">11687</strain>
    </source>
</reference>
<protein>
    <recommendedName>
        <fullName evidence="12">DNA ligase</fullName>
        <ecNumber evidence="12">6.5.1.2</ecNumber>
    </recommendedName>
    <alternativeName>
        <fullName evidence="12">Polydeoxyribonucleotide synthase [NAD(+)]</fullName>
    </alternativeName>
</protein>
<evidence type="ECO:0000259" key="13">
    <source>
        <dbReference type="PROSITE" id="PS50172"/>
    </source>
</evidence>
<dbReference type="SUPFAM" id="SSF56091">
    <property type="entry name" value="DNA ligase/mRNA capping enzyme, catalytic domain"/>
    <property type="match status" value="1"/>
</dbReference>
<keyword evidence="9 12" id="KW-0234">DNA repair</keyword>
<dbReference type="Pfam" id="PF01653">
    <property type="entry name" value="DNA_ligase_aden"/>
    <property type="match status" value="1"/>
</dbReference>
<sequence length="654" mass="72023">MSRQREITDILNRWAYEYYVLDNPSVSDKEYDELYDELKKLEAESGEVYPDSPTRRVGGEPIAAFERHEHIARLYSLDKSVTDEEMRAFLTRVYKAAGGETDCTVEYKFDGLTVCLTYRDGEFVRATTRGNGAVGEDVTAQVLTIHSYPMRISYRGTLEVRGEAVIRLSVLDAYNRTAKEPLKNARNAAAGAIRNLDPKITAERRPDIYFYDVNYLSEGKALSQTEAHDFLLREGFRVFPYFRVCRTEEEVLAAIDEVEVGRRTIDVLTDGAVVKVNDPAVREAMGYTDKFPRWAMAFKFEAEEVTTTVNDIVWQVGRTGKLTPLALLEPVELAGVTVRKATLNNYGDILRKDVKIGSRVLIRRSNEVIPEILGATEHTSSSREPEKPTVCPYCGSALVETGANLFCPNRECRPRIAARLDHYAGKNAMDIEGFSESTAYLLIDKKGVRNFSDLYRLTAESLSDLDGFGAKKTANLLSAIEKSKRVTLDAFIYAIGIDGIGRVAAKDLAKRFGSMEALKNASAEELVALENIGEITANNIAEYFRDPANLSELEALFSLGVAPQTADESPKEGIFSGQSVVLTGTLSAYKRSEAQKLIESLGGVCQSSVTAKTTLVIAGEEAGSKLDKAKKLGVRVIGEAEFAAMLGGAKSGTP</sequence>
<evidence type="ECO:0000313" key="14">
    <source>
        <dbReference type="EMBL" id="HIU59255.1"/>
    </source>
</evidence>
<comment type="similarity">
    <text evidence="12">Belongs to the NAD-dependent DNA ligase family. LigA subfamily.</text>
</comment>
<dbReference type="PIRSF" id="PIRSF001604">
    <property type="entry name" value="LigA"/>
    <property type="match status" value="1"/>
</dbReference>
<evidence type="ECO:0000256" key="2">
    <source>
        <dbReference type="ARBA" id="ARBA00022598"/>
    </source>
</evidence>
<dbReference type="GO" id="GO:0006260">
    <property type="term" value="P:DNA replication"/>
    <property type="evidence" value="ECO:0007669"/>
    <property type="project" value="UniProtKB-KW"/>
</dbReference>
<dbReference type="Pfam" id="PF00533">
    <property type="entry name" value="BRCT"/>
    <property type="match status" value="1"/>
</dbReference>
<name>A0A9D1SGL9_9FIRM</name>
<gene>
    <name evidence="12 14" type="primary">ligA</name>
    <name evidence="14" type="ORF">IAC57_04035</name>
</gene>
<dbReference type="InterPro" id="IPR004150">
    <property type="entry name" value="NAD_DNA_ligase_OB"/>
</dbReference>
<dbReference type="Gene3D" id="1.10.150.20">
    <property type="entry name" value="5' to 3' exonuclease, C-terminal subdomain"/>
    <property type="match status" value="2"/>
</dbReference>
<feature type="binding site" evidence="12">
    <location>
        <position position="407"/>
    </location>
    <ligand>
        <name>Zn(2+)</name>
        <dbReference type="ChEBI" id="CHEBI:29105"/>
    </ligand>
</feature>
<keyword evidence="10 12" id="KW-0464">Manganese</keyword>
<dbReference type="SUPFAM" id="SSF47781">
    <property type="entry name" value="RuvA domain 2-like"/>
    <property type="match status" value="1"/>
</dbReference>